<keyword evidence="9" id="KW-0131">Cell cycle</keyword>
<dbReference type="EMBL" id="OX365925">
    <property type="protein sequence ID" value="CAI4049635.1"/>
    <property type="molecule type" value="Genomic_DNA"/>
</dbReference>
<evidence type="ECO:0000259" key="11">
    <source>
        <dbReference type="Pfam" id="PF04821"/>
    </source>
</evidence>
<keyword evidence="7" id="KW-0539">Nucleus</keyword>
<name>A0AA35J6F8_SACUV</name>
<sequence>MSAALHYGATNGTDFSLTVLKARIALLATAIGGPDYTSEIEPPPYKLGDDCLACLKDLKRWFKLVDDQQKRWDVAMAVAEYRILTDDLLPILIDWENRCSLAAKLAKNNPEQGEFRNKAYYDKIAMNCLQLLVLMTWPLIITEQSSSNQITLYSELKKHQLIYKKAILSMENGKVLRAAIRLALGVIKIDRLSRTPRDNMVLKLVLNFFRNVIAIEPGEFTINTKRSMPSKGISSIDTLPPNVSMDDISLNTVISSFHKNKVFGLLLTLANSLSKEYDQDFINIPLLEIMFFLTKDVNQSLLFPQQPGRKPHHGPANANGKISTSNVVTSAGFELSKLLQKEHQMKKNVIKHTSARHSRFGGLLSIQTPDKNRLTVSGSQALVDENIALQKLDDSKKWNKRITQKRESVATEGLPNSLLNSQTGKAIFFTESNGKHFKKFINDFIDSGFNILLHSVTNCFTTEQDRMVTLEQVEYLLFFAWFINYQLLRCKMDSSSKLHQVSEALKEVSFILVSSLLRNAYDLKNWIVTHAGMIAFNELLNLVAYTKAGEGDSDDIEFIVSRLFSDERIQLLSNLPKIGSKHSLQFMKSCIELTHSVLKVLEQYSDDKTLVVEGKSRRRKKLNVSEDDISRLIEEENVDRDEALDILTSNFRGIEVNFQKVQSNYMTEPVVETYINFLQRFRELEDDSIKKVFSFFHRVFVQAKEQSLLFRFDLIILLREMLSSDGLNRMSRSRKYVSQFSDYFLTRLKKRLKKSPAWFVGLLFPPLHNSEVGFYQKYGEYSVLNNESLYASSISQFKPIPDEEALPPSVLQDMRYGILVSTLLDDGKAELLDQLLQHITHTLNVFKSWLSVNVNAGRETMNPPNEFFVLTGTLNNDPLFRDKDYRALLSLIGYSVPDKINEPCFLAGTIEIPDLTTSCELIKKYLSTPFETPNGLPSSSYLVRVRSRKENLLHGEQDGWEGNDHYDYTDPHIIPDDQEISEGDEAYFKDLDNNVSEKLKGVKLSRGIARSKKKEKKRGKKRAYRNNLATFDNEDGQQPHSLKERHSVFSKEFISDSEDDEDLMNPIFFENETYMRWLLDKNNGQLTEDRYAQFAKFAAERMANGGVTTGDYTNLFGGFVPSISDIGAAETSSFAPDKSLISLASHVASEMSAADADNNTELSDDDINSELKDNLGSPQLSDSYNDLQSDEDNRKVLRKRKLEDSEVDKEGEDEDEDEDEEAFLFSVKKSKVILDESDGDDE</sequence>
<protein>
    <recommendedName>
        <fullName evidence="3">Topoisomerase 1-associated factor 1</fullName>
    </recommendedName>
</protein>
<evidence type="ECO:0000256" key="3">
    <source>
        <dbReference type="ARBA" id="ARBA00021529"/>
    </source>
</evidence>
<gene>
    <name evidence="12" type="primary">SUVC14G0590</name>
    <name evidence="12" type="ORF">SUVC_14G0590</name>
</gene>
<keyword evidence="5" id="KW-0236">DNA replication inhibitor</keyword>
<dbReference type="PANTHER" id="PTHR22940:SF4">
    <property type="entry name" value="PROTEIN TIMELESS HOMOLOG"/>
    <property type="match status" value="1"/>
</dbReference>
<dbReference type="InterPro" id="IPR006906">
    <property type="entry name" value="Timeless_N"/>
</dbReference>
<evidence type="ECO:0000256" key="4">
    <source>
        <dbReference type="ARBA" id="ARBA00022763"/>
    </source>
</evidence>
<dbReference type="Proteomes" id="UP001162090">
    <property type="component" value="Chromosome 14"/>
</dbReference>
<dbReference type="PANTHER" id="PTHR22940">
    <property type="entry name" value="TIMEOUT/TIMELESS-2"/>
    <property type="match status" value="1"/>
</dbReference>
<proteinExistence type="inferred from homology"/>
<evidence type="ECO:0000313" key="13">
    <source>
        <dbReference type="Proteomes" id="UP001162090"/>
    </source>
</evidence>
<evidence type="ECO:0000256" key="7">
    <source>
        <dbReference type="ARBA" id="ARBA00023242"/>
    </source>
</evidence>
<reference evidence="12" key="1">
    <citation type="submission" date="2022-10" db="EMBL/GenBank/DDBJ databases">
        <authorList>
            <person name="Byrne P K."/>
        </authorList>
    </citation>
    <scope>NUCLEOTIDE SEQUENCE</scope>
    <source>
        <strain evidence="12">CBS7001</strain>
    </source>
</reference>
<keyword evidence="4" id="KW-0227">DNA damage</keyword>
<organism evidence="12 13">
    <name type="scientific">Saccharomyces uvarum</name>
    <name type="common">Yeast</name>
    <name type="synonym">Saccharomyces bayanus var. uvarum</name>
    <dbReference type="NCBI Taxonomy" id="230603"/>
    <lineage>
        <taxon>Eukaryota</taxon>
        <taxon>Fungi</taxon>
        <taxon>Dikarya</taxon>
        <taxon>Ascomycota</taxon>
        <taxon>Saccharomycotina</taxon>
        <taxon>Saccharomycetes</taxon>
        <taxon>Saccharomycetales</taxon>
        <taxon>Saccharomycetaceae</taxon>
        <taxon>Saccharomyces</taxon>
    </lineage>
</organism>
<comment type="similarity">
    <text evidence="2">Belongs to the timeless family.</text>
</comment>
<evidence type="ECO:0000256" key="5">
    <source>
        <dbReference type="ARBA" id="ARBA00022880"/>
    </source>
</evidence>
<dbReference type="Pfam" id="PF04821">
    <property type="entry name" value="TIMELESS"/>
    <property type="match status" value="1"/>
</dbReference>
<feature type="compositionally biased region" description="Acidic residues" evidence="10">
    <location>
        <begin position="1205"/>
        <end position="1222"/>
    </location>
</feature>
<keyword evidence="8" id="KW-0469">Meiosis</keyword>
<dbReference type="GO" id="GO:0000076">
    <property type="term" value="P:DNA replication checkpoint signaling"/>
    <property type="evidence" value="ECO:0007669"/>
    <property type="project" value="TreeGrafter"/>
</dbReference>
<comment type="subcellular location">
    <subcellularLocation>
        <location evidence="1">Nucleus</location>
    </subcellularLocation>
</comment>
<accession>A0AA35J6F8</accession>
<dbReference type="GO" id="GO:0031298">
    <property type="term" value="C:replication fork protection complex"/>
    <property type="evidence" value="ECO:0007669"/>
    <property type="project" value="TreeGrafter"/>
</dbReference>
<dbReference type="AlphaFoldDB" id="A0AA35J6F8"/>
<evidence type="ECO:0000256" key="10">
    <source>
        <dbReference type="SAM" id="MobiDB-lite"/>
    </source>
</evidence>
<dbReference type="InterPro" id="IPR044998">
    <property type="entry name" value="Timeless"/>
</dbReference>
<evidence type="ECO:0000256" key="8">
    <source>
        <dbReference type="ARBA" id="ARBA00023254"/>
    </source>
</evidence>
<evidence type="ECO:0000256" key="9">
    <source>
        <dbReference type="ARBA" id="ARBA00023306"/>
    </source>
</evidence>
<feature type="domain" description="Timeless N-terminal" evidence="11">
    <location>
        <begin position="44"/>
        <end position="366"/>
    </location>
</feature>
<dbReference type="GO" id="GO:0003677">
    <property type="term" value="F:DNA binding"/>
    <property type="evidence" value="ECO:0007669"/>
    <property type="project" value="TreeGrafter"/>
</dbReference>
<evidence type="ECO:0000256" key="6">
    <source>
        <dbReference type="ARBA" id="ARBA00023204"/>
    </source>
</evidence>
<dbReference type="GO" id="GO:0006281">
    <property type="term" value="P:DNA repair"/>
    <property type="evidence" value="ECO:0007669"/>
    <property type="project" value="UniProtKB-KW"/>
</dbReference>
<feature type="region of interest" description="Disordered" evidence="10">
    <location>
        <begin position="1152"/>
        <end position="1222"/>
    </location>
</feature>
<dbReference type="GO" id="GO:0043111">
    <property type="term" value="P:replication fork arrest"/>
    <property type="evidence" value="ECO:0007669"/>
    <property type="project" value="TreeGrafter"/>
</dbReference>
<evidence type="ECO:0000313" key="12">
    <source>
        <dbReference type="EMBL" id="CAI4049635.1"/>
    </source>
</evidence>
<dbReference type="GO" id="GO:0051321">
    <property type="term" value="P:meiotic cell cycle"/>
    <property type="evidence" value="ECO:0007669"/>
    <property type="project" value="UniProtKB-KW"/>
</dbReference>
<keyword evidence="6" id="KW-0234">DNA repair</keyword>
<evidence type="ECO:0000256" key="2">
    <source>
        <dbReference type="ARBA" id="ARBA00008174"/>
    </source>
</evidence>
<feature type="compositionally biased region" description="Polar residues" evidence="10">
    <location>
        <begin position="1176"/>
        <end position="1187"/>
    </location>
</feature>
<evidence type="ECO:0000256" key="1">
    <source>
        <dbReference type="ARBA" id="ARBA00004123"/>
    </source>
</evidence>